<feature type="non-terminal residue" evidence="2">
    <location>
        <position position="291"/>
    </location>
</feature>
<dbReference type="EMBL" id="FOKQ01000062">
    <property type="protein sequence ID" value="SFD31521.1"/>
    <property type="molecule type" value="Genomic_DNA"/>
</dbReference>
<gene>
    <name evidence="2" type="ORF">SAMN02910406_03645</name>
</gene>
<dbReference type="AlphaFoldDB" id="A0A1I1RAZ4"/>
<protein>
    <recommendedName>
        <fullName evidence="4">Leucine rich repeat-containing protein</fullName>
    </recommendedName>
</protein>
<dbReference type="RefSeq" id="WP_431767999.1">
    <property type="nucleotide sequence ID" value="NZ_FOKQ01000062.1"/>
</dbReference>
<dbReference type="Gene3D" id="3.80.10.10">
    <property type="entry name" value="Ribonuclease Inhibitor"/>
    <property type="match status" value="1"/>
</dbReference>
<accession>A0A1I1RAZ4</accession>
<evidence type="ECO:0000313" key="3">
    <source>
        <dbReference type="Proteomes" id="UP000182192"/>
    </source>
</evidence>
<organism evidence="2 3">
    <name type="scientific">Ruminococcus albus</name>
    <dbReference type="NCBI Taxonomy" id="1264"/>
    <lineage>
        <taxon>Bacteria</taxon>
        <taxon>Bacillati</taxon>
        <taxon>Bacillota</taxon>
        <taxon>Clostridia</taxon>
        <taxon>Eubacteriales</taxon>
        <taxon>Oscillospiraceae</taxon>
        <taxon>Ruminococcus</taxon>
    </lineage>
</organism>
<evidence type="ECO:0000313" key="2">
    <source>
        <dbReference type="EMBL" id="SFD31521.1"/>
    </source>
</evidence>
<sequence length="291" mass="31403">MKTRSIETRFLSIVLSLLIVLTMLPAASFKAYADTGSNTPLTFTAQEDNSSVTIKLRNGAALQYSTDGEQWDDYTPGTTIQLGNSGDTVYFRGTNKNKQLFDYSNKVSITGKVACSGNIMTLVDWQDPDNAAMVYDCFYYMFSGCRGLTTAPELPATTLADDCYFGMFSGCTGLTTAPELPATTLADYCYYRMFYGCTGLTTAPELPATTLAYSCYNSMFNGCTGLTTASELPATTLANSCYSRMFYGCTGLTTAPELPVTTLADDCYQGMFYGCTGLTTAPELPATTLAD</sequence>
<reference evidence="2 3" key="1">
    <citation type="submission" date="2016-10" db="EMBL/GenBank/DDBJ databases">
        <authorList>
            <person name="de Groot N.N."/>
        </authorList>
    </citation>
    <scope>NUCLEOTIDE SEQUENCE [LARGE SCALE GENOMIC DNA]</scope>
    <source>
        <strain evidence="2 3">AR67</strain>
    </source>
</reference>
<dbReference type="Proteomes" id="UP000182192">
    <property type="component" value="Unassembled WGS sequence"/>
</dbReference>
<keyword evidence="1" id="KW-0732">Signal</keyword>
<feature type="signal peptide" evidence="1">
    <location>
        <begin position="1"/>
        <end position="33"/>
    </location>
</feature>
<name>A0A1I1RAZ4_RUMAL</name>
<evidence type="ECO:0008006" key="4">
    <source>
        <dbReference type="Google" id="ProtNLM"/>
    </source>
</evidence>
<dbReference type="InterPro" id="IPR032675">
    <property type="entry name" value="LRR_dom_sf"/>
</dbReference>
<feature type="chain" id="PRO_5039470837" description="Leucine rich repeat-containing protein" evidence="1">
    <location>
        <begin position="34"/>
        <end position="291"/>
    </location>
</feature>
<evidence type="ECO:0000256" key="1">
    <source>
        <dbReference type="SAM" id="SignalP"/>
    </source>
</evidence>
<proteinExistence type="predicted"/>